<protein>
    <submittedName>
        <fullName evidence="1">Uncharacterized protein</fullName>
    </submittedName>
</protein>
<evidence type="ECO:0000313" key="2">
    <source>
        <dbReference type="Proteomes" id="UP000185003"/>
    </source>
</evidence>
<dbReference type="AlphaFoldDB" id="A0A1N6KCJ2"/>
<evidence type="ECO:0000313" key="1">
    <source>
        <dbReference type="EMBL" id="SIO54285.1"/>
    </source>
</evidence>
<sequence>MKKNLHINPELQLLTTTQMNEIRGGDVIDVNEVQDDIELPKLPNLPSSQPNFIPVYVNQ</sequence>
<dbReference type="RefSeq" id="WP_074242791.1">
    <property type="nucleotide sequence ID" value="NZ_FSRA01000002.1"/>
</dbReference>
<dbReference type="EMBL" id="FSRA01000002">
    <property type="protein sequence ID" value="SIO54285.1"/>
    <property type="molecule type" value="Genomic_DNA"/>
</dbReference>
<dbReference type="Proteomes" id="UP000185003">
    <property type="component" value="Unassembled WGS sequence"/>
</dbReference>
<proteinExistence type="predicted"/>
<dbReference type="STRING" id="536979.SAMN04488055_5573"/>
<reference evidence="1 2" key="1">
    <citation type="submission" date="2016-11" db="EMBL/GenBank/DDBJ databases">
        <authorList>
            <person name="Jaros S."/>
            <person name="Januszkiewicz K."/>
            <person name="Wedrychowicz H."/>
        </authorList>
    </citation>
    <scope>NUCLEOTIDE SEQUENCE [LARGE SCALE GENOMIC DNA]</scope>
    <source>
        <strain evidence="1 2">DSM 24787</strain>
    </source>
</reference>
<accession>A0A1N6KCJ2</accession>
<gene>
    <name evidence="1" type="ORF">SAMN04488055_5573</name>
</gene>
<name>A0A1N6KCJ2_9BACT</name>
<keyword evidence="2" id="KW-1185">Reference proteome</keyword>
<organism evidence="1 2">
    <name type="scientific">Chitinophaga niabensis</name>
    <dbReference type="NCBI Taxonomy" id="536979"/>
    <lineage>
        <taxon>Bacteria</taxon>
        <taxon>Pseudomonadati</taxon>
        <taxon>Bacteroidota</taxon>
        <taxon>Chitinophagia</taxon>
        <taxon>Chitinophagales</taxon>
        <taxon>Chitinophagaceae</taxon>
        <taxon>Chitinophaga</taxon>
    </lineage>
</organism>